<dbReference type="EMBL" id="JAENGZ010001658">
    <property type="protein sequence ID" value="KAG6946896.1"/>
    <property type="molecule type" value="Genomic_DNA"/>
</dbReference>
<sequence length="914" mass="109073">MDSAEVSEYEAKRLRRIEENRKKLQALNLPTLATSSPLKSAHKKRKRDTEEKSLEPTRKSLRQRTLRKLGRQQRRHENQQWKQEEQQFKQEQQERNKYAKQERKRLEKLEKKKTKELKKQNKLKKKLQKELQASQEEDHVQLVKETLKYHVTSEPAQQLEQQPRTLDWRLRRKLQAQAERRQASLKRREERKAQREKEDVEKMELKRIAREMRKEQRAKELMERRFLEEVEKQQRFEELELMREEDRLSRRWAKQLNREAKHMEREEKLAAKVKLEEDMWTKRMEMRRGASEWYEVETRRVNREAERKEEEALSRELYPVRQVNLPFVRISNAKGKDKMKLSSLLKVDANLFHGFSLGKQFLPPGKNSVMRALCPGGYNPEFRSDGDIHAWQNAITIFMNATSGLFYRYMFQEVTIRGRKHVFFRWARCQEVTPPILERLRRVQKGEEQLRFDNNYYDTPNPTDPKPGTLLLFVQYPKGPYIYCGRLGYLGFRSNPLEFSFQLLDINALNWGQLRRPIISMKGGDDTEALSEYEAKRLQRVEENQRMLASLDLPTMSRRSPRPQAAKPAVKLEATRRSSRQQKRRVIAEQQARERQLEEQRQLERQVAVKKAREVQIALKRQQIELERQQQKLRREQQKEEEKRKTQKIKYQKEEERRHVRIRQLKQIEAERFREWRQQMKEQESQRRRELERQNEPPPEIVAQRNAEVQKFIQEELDKQARLAKEKKEREMQLQALVTQRETERVKQEEQYRQLETTEIQAVNKPTLPSGAEIPVIGLGVYKAEPGAEDYTAVLSALKLGYRHIDTAQFYQNEADKASTATKASNEQLGLGYIDLYLLRTPGPAATRDETWRALEDLQQKGILKDIGVSNFGEAHLQKFLKAAKVKPAVNQLELHPWLMRASLVKFCKEHDIL</sequence>
<evidence type="ECO:0000313" key="5">
    <source>
        <dbReference type="Proteomes" id="UP000688947"/>
    </source>
</evidence>
<feature type="coiled-coil region" evidence="1">
    <location>
        <begin position="171"/>
        <end position="273"/>
    </location>
</feature>
<dbReference type="OrthoDB" id="129696at2759"/>
<evidence type="ECO:0000313" key="4">
    <source>
        <dbReference type="EMBL" id="KAG6946896.1"/>
    </source>
</evidence>
<feature type="region of interest" description="Disordered" evidence="2">
    <location>
        <begin position="20"/>
        <end position="138"/>
    </location>
</feature>
<feature type="compositionally biased region" description="Basic residues" evidence="2">
    <location>
        <begin position="111"/>
        <end position="127"/>
    </location>
</feature>
<dbReference type="PANTHER" id="PTHR43827:SF13">
    <property type="entry name" value="ALDO_KETO REDUCTASE FAMILY PROTEIN"/>
    <property type="match status" value="1"/>
</dbReference>
<dbReference type="Pfam" id="PF00248">
    <property type="entry name" value="Aldo_ket_red"/>
    <property type="match status" value="1"/>
</dbReference>
<evidence type="ECO:0000256" key="1">
    <source>
        <dbReference type="SAM" id="Coils"/>
    </source>
</evidence>
<feature type="compositionally biased region" description="Basic and acidic residues" evidence="2">
    <location>
        <begin position="47"/>
        <end position="58"/>
    </location>
</feature>
<feature type="compositionally biased region" description="Basic residues" evidence="2">
    <location>
        <begin position="59"/>
        <end position="74"/>
    </location>
</feature>
<organism evidence="4 5">
    <name type="scientific">Phytophthora cactorum</name>
    <dbReference type="NCBI Taxonomy" id="29920"/>
    <lineage>
        <taxon>Eukaryota</taxon>
        <taxon>Sar</taxon>
        <taxon>Stramenopiles</taxon>
        <taxon>Oomycota</taxon>
        <taxon>Peronosporomycetes</taxon>
        <taxon>Peronosporales</taxon>
        <taxon>Peronosporaceae</taxon>
        <taxon>Phytophthora</taxon>
    </lineage>
</organism>
<gene>
    <name evidence="4" type="ORF">JG687_00016468</name>
</gene>
<accession>A0A8T1TQN6</accession>
<dbReference type="InterPro" id="IPR020471">
    <property type="entry name" value="AKR"/>
</dbReference>
<dbReference type="AlphaFoldDB" id="A0A8T1TQN6"/>
<dbReference type="VEuPathDB" id="FungiDB:PC110_g20600"/>
<dbReference type="PANTHER" id="PTHR43827">
    <property type="entry name" value="2,5-DIKETO-D-GLUCONIC ACID REDUCTASE"/>
    <property type="match status" value="1"/>
</dbReference>
<dbReference type="CDD" id="cd19071">
    <property type="entry name" value="AKR_AKR1-5-like"/>
    <property type="match status" value="1"/>
</dbReference>
<comment type="caution">
    <text evidence="4">The sequence shown here is derived from an EMBL/GenBank/DDBJ whole genome shotgun (WGS) entry which is preliminary data.</text>
</comment>
<dbReference type="GO" id="GO:0016491">
    <property type="term" value="F:oxidoreductase activity"/>
    <property type="evidence" value="ECO:0007669"/>
    <property type="project" value="InterPro"/>
</dbReference>
<evidence type="ECO:0000259" key="3">
    <source>
        <dbReference type="Pfam" id="PF00248"/>
    </source>
</evidence>
<dbReference type="Proteomes" id="UP000688947">
    <property type="component" value="Unassembled WGS sequence"/>
</dbReference>
<keyword evidence="1" id="KW-0175">Coiled coil</keyword>
<feature type="region of interest" description="Disordered" evidence="2">
    <location>
        <begin position="551"/>
        <end position="589"/>
    </location>
</feature>
<feature type="domain" description="NADP-dependent oxidoreductase" evidence="3">
    <location>
        <begin position="818"/>
        <end position="913"/>
    </location>
</feature>
<name>A0A8T1TQN6_9STRA</name>
<dbReference type="VEuPathDB" id="FungiDB:PC110_g20602"/>
<dbReference type="InterPro" id="IPR023210">
    <property type="entry name" value="NADP_OxRdtase_dom"/>
</dbReference>
<proteinExistence type="predicted"/>
<feature type="compositionally biased region" description="Basic and acidic residues" evidence="2">
    <location>
        <begin position="75"/>
        <end position="110"/>
    </location>
</feature>
<reference evidence="4" key="1">
    <citation type="submission" date="2021-01" db="EMBL/GenBank/DDBJ databases">
        <title>Phytophthora aleatoria, a newly-described species from Pinus radiata is distinct from Phytophthora cactorum isolates based on comparative genomics.</title>
        <authorList>
            <person name="Mcdougal R."/>
            <person name="Panda P."/>
            <person name="Williams N."/>
            <person name="Studholme D.J."/>
        </authorList>
    </citation>
    <scope>NUCLEOTIDE SEQUENCE</scope>
    <source>
        <strain evidence="4">NZFS 3830</strain>
    </source>
</reference>
<evidence type="ECO:0000256" key="2">
    <source>
        <dbReference type="SAM" id="MobiDB-lite"/>
    </source>
</evidence>
<protein>
    <recommendedName>
        <fullName evidence="3">NADP-dependent oxidoreductase domain-containing protein</fullName>
    </recommendedName>
</protein>